<comment type="caution">
    <text evidence="2">The sequence shown here is derived from an EMBL/GenBank/DDBJ whole genome shotgun (WGS) entry which is preliminary data.</text>
</comment>
<protein>
    <recommendedName>
        <fullName evidence="4">Porin</fullName>
    </recommendedName>
</protein>
<keyword evidence="3" id="KW-1185">Reference proteome</keyword>
<evidence type="ECO:0008006" key="4">
    <source>
        <dbReference type="Google" id="ProtNLM"/>
    </source>
</evidence>
<sequence length="90" mass="8860">MLKSAVIACALQAFAIGVANAAGPFGTVNTGNWIGGAFTSDETRAFSHCAATAPYANGVSLVVGPGVQVIPSSRGASSAVHLHCATSLEG</sequence>
<dbReference type="Proteomes" id="UP000077173">
    <property type="component" value="Unassembled WGS sequence"/>
</dbReference>
<feature type="signal peptide" evidence="1">
    <location>
        <begin position="1"/>
        <end position="21"/>
    </location>
</feature>
<evidence type="ECO:0000313" key="3">
    <source>
        <dbReference type="Proteomes" id="UP000077173"/>
    </source>
</evidence>
<keyword evidence="1" id="KW-0732">Signal</keyword>
<organism evidence="2 3">
    <name type="scientific">Bradyrhizobium neotropicale</name>
    <dbReference type="NCBI Taxonomy" id="1497615"/>
    <lineage>
        <taxon>Bacteria</taxon>
        <taxon>Pseudomonadati</taxon>
        <taxon>Pseudomonadota</taxon>
        <taxon>Alphaproteobacteria</taxon>
        <taxon>Hyphomicrobiales</taxon>
        <taxon>Nitrobacteraceae</taxon>
        <taxon>Bradyrhizobium</taxon>
    </lineage>
</organism>
<name>A0A176YNP9_9BRAD</name>
<dbReference type="AlphaFoldDB" id="A0A176YNP9"/>
<proteinExistence type="predicted"/>
<feature type="chain" id="PRO_5008054822" description="Porin" evidence="1">
    <location>
        <begin position="22"/>
        <end position="90"/>
    </location>
</feature>
<gene>
    <name evidence="2" type="ORF">AXW67_26995</name>
</gene>
<reference evidence="2 3" key="1">
    <citation type="submission" date="2016-02" db="EMBL/GenBank/DDBJ databases">
        <title>Draft genome sequence of the strain BR 10247T Bradyrhizobium neotropicale isolated from nodules of Centrolobium paraense.</title>
        <authorList>
            <person name="Simoes-Araujo J.L."/>
            <person name="Barauna A.C."/>
            <person name="Silva K."/>
            <person name="Zilli J.E."/>
        </authorList>
    </citation>
    <scope>NUCLEOTIDE SEQUENCE [LARGE SCALE GENOMIC DNA]</scope>
    <source>
        <strain evidence="2 3">BR 10247</strain>
    </source>
</reference>
<evidence type="ECO:0000256" key="1">
    <source>
        <dbReference type="SAM" id="SignalP"/>
    </source>
</evidence>
<evidence type="ECO:0000313" key="2">
    <source>
        <dbReference type="EMBL" id="OAF08883.1"/>
    </source>
</evidence>
<accession>A0A176YNP9</accession>
<dbReference type="EMBL" id="LSEF01000100">
    <property type="protein sequence ID" value="OAF08883.1"/>
    <property type="molecule type" value="Genomic_DNA"/>
</dbReference>